<dbReference type="PANTHER" id="PTHR21485">
    <property type="entry name" value="HAD SUPERFAMILY MEMBERS CMAS AND KDSC"/>
    <property type="match status" value="1"/>
</dbReference>
<keyword evidence="1" id="KW-0479">Metal-binding</keyword>
<dbReference type="GO" id="GO:0046872">
    <property type="term" value="F:metal ion binding"/>
    <property type="evidence" value="ECO:0007669"/>
    <property type="project" value="UniProtKB-KW"/>
</dbReference>
<dbReference type="GO" id="GO:0008781">
    <property type="term" value="F:N-acylneuraminate cytidylyltransferase activity"/>
    <property type="evidence" value="ECO:0007669"/>
    <property type="project" value="TreeGrafter"/>
</dbReference>
<feature type="binding site" evidence="1">
    <location>
        <position position="351"/>
    </location>
    <ligand>
        <name>substrate</name>
    </ligand>
</feature>
<gene>
    <name evidence="2" type="ORF">GGR38_001727</name>
</gene>
<proteinExistence type="predicted"/>
<dbReference type="Pfam" id="PF03737">
    <property type="entry name" value="RraA-like"/>
    <property type="match status" value="1"/>
</dbReference>
<dbReference type="PANTHER" id="PTHR21485:SF6">
    <property type="entry name" value="N-ACYLNEURAMINATE CYTIDYLYLTRANSFERASE-RELATED"/>
    <property type="match status" value="1"/>
</dbReference>
<dbReference type="InterPro" id="IPR029044">
    <property type="entry name" value="Nucleotide-diphossugar_trans"/>
</dbReference>
<dbReference type="AlphaFoldDB" id="A0A7W6CI43"/>
<dbReference type="Proteomes" id="UP000548867">
    <property type="component" value="Unassembled WGS sequence"/>
</dbReference>
<keyword evidence="3" id="KW-1185">Reference proteome</keyword>
<evidence type="ECO:0000313" key="2">
    <source>
        <dbReference type="EMBL" id="MBB3954788.1"/>
    </source>
</evidence>
<dbReference type="InterPro" id="IPR036704">
    <property type="entry name" value="RraA/RraA-like_sf"/>
</dbReference>
<feature type="binding site" evidence="1">
    <location>
        <position position="352"/>
    </location>
    <ligand>
        <name>Mg(2+)</name>
        <dbReference type="ChEBI" id="CHEBI:18420"/>
    </ligand>
</feature>
<dbReference type="CDD" id="cd16841">
    <property type="entry name" value="RraA_family"/>
    <property type="match status" value="1"/>
</dbReference>
<evidence type="ECO:0000256" key="1">
    <source>
        <dbReference type="PIRSR" id="PIRSR605493-1"/>
    </source>
</evidence>
<dbReference type="RefSeq" id="WP_221227041.1">
    <property type="nucleotide sequence ID" value="NZ_JACIDX010000005.1"/>
</dbReference>
<keyword evidence="1" id="KW-0460">Magnesium</keyword>
<name>A0A7W6CI43_9SPHN</name>
<protein>
    <submittedName>
        <fullName evidence="2">Regulator of RNase E activity RraA/CMP-N-acetylneuraminic acid synthetase</fullName>
    </submittedName>
</protein>
<organism evidence="2 3">
    <name type="scientific">Novosphingobium sediminicola</name>
    <dbReference type="NCBI Taxonomy" id="563162"/>
    <lineage>
        <taxon>Bacteria</taxon>
        <taxon>Pseudomonadati</taxon>
        <taxon>Pseudomonadota</taxon>
        <taxon>Alphaproteobacteria</taxon>
        <taxon>Sphingomonadales</taxon>
        <taxon>Sphingomonadaceae</taxon>
        <taxon>Novosphingobium</taxon>
    </lineage>
</organism>
<evidence type="ECO:0000313" key="3">
    <source>
        <dbReference type="Proteomes" id="UP000548867"/>
    </source>
</evidence>
<sequence length="451" mass="49063">MNAHSKPIARPRVAALMPAKGNSERIEAKNTQVLDGDHLFLRKLRQLLACDGVDAVYLDTECDVIGGLAGDLAVRRLHRPAELASNACDGHGLFAWECAAADAAGGPYDFYLQALCTAPFVTEKTVARAIQALIDNPQADSLVAVCRAKQYCWNGDEPAYGRGRIPNSVELPPTVIEAMSLYIVRRRPGEPVPTQRFGRNPILFELDPTEQVDINNPADLIMAEMLCAGERAQEVTRLRALTPYLSSPVLADITKEMGFRAVLPPHIGATSPGKMLGRARTLQLVAITPQERESGRWKGIYDALESYRFVRPGCIIAVANEAPGFAYFGDLNATLAIRAGAVGAVIDGVTRDSRDVSLLGLPVYARRSYCDDIKYEGTLGSMNMPVMIGDIRIAHDDMIFGDENGVVVVPHALWPKVEEAAWEVLTNEARIRIMAARGRPTGQILAECGAF</sequence>
<reference evidence="2 3" key="1">
    <citation type="submission" date="2020-08" db="EMBL/GenBank/DDBJ databases">
        <title>Genomic Encyclopedia of Type Strains, Phase IV (KMG-IV): sequencing the most valuable type-strain genomes for metagenomic binning, comparative biology and taxonomic classification.</title>
        <authorList>
            <person name="Goeker M."/>
        </authorList>
    </citation>
    <scope>NUCLEOTIDE SEQUENCE [LARGE SCALE GENOMIC DNA]</scope>
    <source>
        <strain evidence="2 3">DSM 27057</strain>
    </source>
</reference>
<dbReference type="EMBL" id="JACIDX010000005">
    <property type="protein sequence ID" value="MBB3954788.1"/>
    <property type="molecule type" value="Genomic_DNA"/>
</dbReference>
<comment type="cofactor">
    <cofactor evidence="1">
        <name>Mg(2+)</name>
        <dbReference type="ChEBI" id="CHEBI:18420"/>
    </cofactor>
</comment>
<accession>A0A7W6CI43</accession>
<dbReference type="Gene3D" id="3.90.550.10">
    <property type="entry name" value="Spore Coat Polysaccharide Biosynthesis Protein SpsA, Chain A"/>
    <property type="match status" value="1"/>
</dbReference>
<dbReference type="InterPro" id="IPR005493">
    <property type="entry name" value="RraA/RraA-like"/>
</dbReference>
<comment type="caution">
    <text evidence="2">The sequence shown here is derived from an EMBL/GenBank/DDBJ whole genome shotgun (WGS) entry which is preliminary data.</text>
</comment>
<dbReference type="SUPFAM" id="SSF89562">
    <property type="entry name" value="RraA-like"/>
    <property type="match status" value="1"/>
</dbReference>
<dbReference type="SUPFAM" id="SSF53448">
    <property type="entry name" value="Nucleotide-diphospho-sugar transferases"/>
    <property type="match status" value="1"/>
</dbReference>
<dbReference type="Gene3D" id="3.50.30.40">
    <property type="entry name" value="Ribonuclease E inhibitor RraA/RraA-like"/>
    <property type="match status" value="1"/>
</dbReference>
<dbReference type="InterPro" id="IPR050793">
    <property type="entry name" value="CMP-NeuNAc_synthase"/>
</dbReference>